<accession>A0A1G8L969</accession>
<dbReference type="RefSeq" id="WP_091586142.1">
    <property type="nucleotide sequence ID" value="NZ_FNDU01000008.1"/>
</dbReference>
<reference evidence="1 2" key="1">
    <citation type="submission" date="2016-10" db="EMBL/GenBank/DDBJ databases">
        <authorList>
            <person name="de Groot N.N."/>
        </authorList>
    </citation>
    <scope>NUCLEOTIDE SEQUENCE [LARGE SCALE GENOMIC DNA]</scope>
    <source>
        <strain evidence="2">P4B,CCM 7963,CECT 7998,DSM 25260,IBRC-M 10614,KCTC 13821</strain>
    </source>
</reference>
<dbReference type="OrthoDB" id="2928380at2"/>
<protein>
    <submittedName>
        <fullName evidence="1">Fur-regulated basic protein B</fullName>
    </submittedName>
</protein>
<evidence type="ECO:0000313" key="1">
    <source>
        <dbReference type="EMBL" id="SDI52274.1"/>
    </source>
</evidence>
<evidence type="ECO:0000313" key="2">
    <source>
        <dbReference type="Proteomes" id="UP000199017"/>
    </source>
</evidence>
<gene>
    <name evidence="1" type="ORF">SAMN05216352_108208</name>
</gene>
<dbReference type="Proteomes" id="UP000199017">
    <property type="component" value="Unassembled WGS sequence"/>
</dbReference>
<dbReference type="AlphaFoldDB" id="A0A1G8L969"/>
<organism evidence="1 2">
    <name type="scientific">Alteribacillus bidgolensis</name>
    <dbReference type="NCBI Taxonomy" id="930129"/>
    <lineage>
        <taxon>Bacteria</taxon>
        <taxon>Bacillati</taxon>
        <taxon>Bacillota</taxon>
        <taxon>Bacilli</taxon>
        <taxon>Bacillales</taxon>
        <taxon>Bacillaceae</taxon>
        <taxon>Alteribacillus</taxon>
    </lineage>
</organism>
<dbReference type="InterPro" id="IPR025004">
    <property type="entry name" value="SenN/SenS"/>
</dbReference>
<name>A0A1G8L969_9BACI</name>
<dbReference type="Pfam" id="PF13040">
    <property type="entry name" value="Fur_reg_FbpB"/>
    <property type="match status" value="1"/>
</dbReference>
<dbReference type="STRING" id="930129.SAMN05216352_108208"/>
<dbReference type="EMBL" id="FNDU01000008">
    <property type="protein sequence ID" value="SDI52274.1"/>
    <property type="molecule type" value="Genomic_DNA"/>
</dbReference>
<proteinExistence type="predicted"/>
<sequence length="59" mass="7185">MRKPMRSTLEELINENKEELLRDPAAINKIEKKLDERKAKEVYVEELEDYKEKEMKYAK</sequence>
<keyword evidence="2" id="KW-1185">Reference proteome</keyword>